<dbReference type="InterPro" id="IPR009081">
    <property type="entry name" value="PP-bd_ACP"/>
</dbReference>
<dbReference type="PANTHER" id="PTHR45527">
    <property type="entry name" value="NONRIBOSOMAL PEPTIDE SYNTHETASE"/>
    <property type="match status" value="1"/>
</dbReference>
<gene>
    <name evidence="5" type="ORF">E4099_32695</name>
</gene>
<dbReference type="SUPFAM" id="SSF52777">
    <property type="entry name" value="CoA-dependent acyltransferases"/>
    <property type="match status" value="1"/>
</dbReference>
<evidence type="ECO:0000313" key="5">
    <source>
        <dbReference type="EMBL" id="TGA81913.1"/>
    </source>
</evidence>
<evidence type="ECO:0000259" key="4">
    <source>
        <dbReference type="PROSITE" id="PS50075"/>
    </source>
</evidence>
<comment type="cofactor">
    <cofactor evidence="1">
        <name>pantetheine 4'-phosphate</name>
        <dbReference type="ChEBI" id="CHEBI:47942"/>
    </cofactor>
</comment>
<dbReference type="InterPro" id="IPR006162">
    <property type="entry name" value="Ppantetheine_attach_site"/>
</dbReference>
<dbReference type="InterPro" id="IPR001242">
    <property type="entry name" value="Condensation_dom"/>
</dbReference>
<dbReference type="PANTHER" id="PTHR45527:SF1">
    <property type="entry name" value="FATTY ACID SYNTHASE"/>
    <property type="match status" value="1"/>
</dbReference>
<dbReference type="SUPFAM" id="SSF47336">
    <property type="entry name" value="ACP-like"/>
    <property type="match status" value="1"/>
</dbReference>
<dbReference type="InterPro" id="IPR036736">
    <property type="entry name" value="ACP-like_sf"/>
</dbReference>
<reference evidence="5 6" key="1">
    <citation type="submission" date="2019-03" db="EMBL/GenBank/DDBJ databases">
        <authorList>
            <person name="Gonzalez-Pimentel J.L."/>
        </authorList>
    </citation>
    <scope>NUCLEOTIDE SEQUENCE [LARGE SCALE GENOMIC DNA]</scope>
    <source>
        <strain evidence="5 6">JCM 31289</strain>
    </source>
</reference>
<feature type="domain" description="Carrier" evidence="4">
    <location>
        <begin position="1"/>
        <end position="52"/>
    </location>
</feature>
<dbReference type="GO" id="GO:0005829">
    <property type="term" value="C:cytosol"/>
    <property type="evidence" value="ECO:0007669"/>
    <property type="project" value="TreeGrafter"/>
</dbReference>
<keyword evidence="3" id="KW-0597">Phosphoprotein</keyword>
<comment type="caution">
    <text evidence="5">The sequence shown here is derived from an EMBL/GenBank/DDBJ whole genome shotgun (WGS) entry which is preliminary data.</text>
</comment>
<dbReference type="Pfam" id="PF00550">
    <property type="entry name" value="PP-binding"/>
    <property type="match status" value="1"/>
</dbReference>
<dbReference type="OrthoDB" id="2472181at2"/>
<dbReference type="RefSeq" id="WP_135342684.1">
    <property type="nucleotide sequence ID" value="NZ_SRID01000794.1"/>
</dbReference>
<organism evidence="5 6">
    <name type="scientific">Streptomyces palmae</name>
    <dbReference type="NCBI Taxonomy" id="1701085"/>
    <lineage>
        <taxon>Bacteria</taxon>
        <taxon>Bacillati</taxon>
        <taxon>Actinomycetota</taxon>
        <taxon>Actinomycetes</taxon>
        <taxon>Kitasatosporales</taxon>
        <taxon>Streptomycetaceae</taxon>
        <taxon>Streptomyces</taxon>
    </lineage>
</organism>
<dbReference type="AlphaFoldDB" id="A0A4Z0FK70"/>
<dbReference type="EMBL" id="SRID01000794">
    <property type="protein sequence ID" value="TGA81913.1"/>
    <property type="molecule type" value="Genomic_DNA"/>
</dbReference>
<dbReference type="PROSITE" id="PS50075">
    <property type="entry name" value="CARRIER"/>
    <property type="match status" value="1"/>
</dbReference>
<dbReference type="GO" id="GO:0031177">
    <property type="term" value="F:phosphopantetheine binding"/>
    <property type="evidence" value="ECO:0007669"/>
    <property type="project" value="TreeGrafter"/>
</dbReference>
<accession>A0A4Z0FK70</accession>
<dbReference type="Gene3D" id="3.30.559.10">
    <property type="entry name" value="Chloramphenicol acetyltransferase-like domain"/>
    <property type="match status" value="1"/>
</dbReference>
<dbReference type="Gene3D" id="1.10.1200.10">
    <property type="entry name" value="ACP-like"/>
    <property type="match status" value="1"/>
</dbReference>
<dbReference type="GO" id="GO:0003824">
    <property type="term" value="F:catalytic activity"/>
    <property type="evidence" value="ECO:0007669"/>
    <property type="project" value="InterPro"/>
</dbReference>
<dbReference type="GO" id="GO:0043041">
    <property type="term" value="P:amino acid activation for nonribosomal peptide biosynthetic process"/>
    <property type="evidence" value="ECO:0007669"/>
    <property type="project" value="TreeGrafter"/>
</dbReference>
<name>A0A4Z0FK70_9ACTN</name>
<dbReference type="InterPro" id="IPR023213">
    <property type="entry name" value="CAT-like_dom_sf"/>
</dbReference>
<feature type="non-terminal residue" evidence="5">
    <location>
        <position position="192"/>
    </location>
</feature>
<dbReference type="Proteomes" id="UP000297948">
    <property type="component" value="Unassembled WGS sequence"/>
</dbReference>
<evidence type="ECO:0000256" key="3">
    <source>
        <dbReference type="ARBA" id="ARBA00022553"/>
    </source>
</evidence>
<keyword evidence="2" id="KW-0596">Phosphopantetheine</keyword>
<dbReference type="GO" id="GO:0008610">
    <property type="term" value="P:lipid biosynthetic process"/>
    <property type="evidence" value="ECO:0007669"/>
    <property type="project" value="UniProtKB-ARBA"/>
</dbReference>
<dbReference type="PROSITE" id="PS00012">
    <property type="entry name" value="PHOSPHOPANTETHEINE"/>
    <property type="match status" value="1"/>
</dbReference>
<sequence length="192" mass="21055">VHDSFFDLGGHSLLATRLISRIRAVLSVEISLRDLFDTPTVAELSHRVSNAGAARPVLRAGERPERLPLSFAQQRLWFLDQVEGPSATYNIPLAITLNGPLDIDALTSALDDVVARHEALRTVLPTAQGEPHQHILPTDHIRTDLPVVQTDPANLDEALTQAASRTFALDSQIPFRATLFALAETRHVLLIV</sequence>
<dbReference type="Pfam" id="PF00668">
    <property type="entry name" value="Condensation"/>
    <property type="match status" value="1"/>
</dbReference>
<evidence type="ECO:0000313" key="6">
    <source>
        <dbReference type="Proteomes" id="UP000297948"/>
    </source>
</evidence>
<proteinExistence type="predicted"/>
<evidence type="ECO:0000256" key="1">
    <source>
        <dbReference type="ARBA" id="ARBA00001957"/>
    </source>
</evidence>
<keyword evidence="6" id="KW-1185">Reference proteome</keyword>
<feature type="non-terminal residue" evidence="5">
    <location>
        <position position="1"/>
    </location>
</feature>
<evidence type="ECO:0000256" key="2">
    <source>
        <dbReference type="ARBA" id="ARBA00022450"/>
    </source>
</evidence>
<dbReference type="GO" id="GO:0044550">
    <property type="term" value="P:secondary metabolite biosynthetic process"/>
    <property type="evidence" value="ECO:0007669"/>
    <property type="project" value="TreeGrafter"/>
</dbReference>
<protein>
    <recommendedName>
        <fullName evidence="4">Carrier domain-containing protein</fullName>
    </recommendedName>
</protein>